<feature type="binding site" evidence="14 17">
    <location>
        <begin position="364"/>
        <end position="371"/>
    </location>
    <ligand>
        <name>ATP</name>
        <dbReference type="ChEBI" id="CHEBI:30616"/>
    </ligand>
</feature>
<proteinExistence type="evidence at transcript level"/>
<dbReference type="InterPro" id="IPR003959">
    <property type="entry name" value="ATPase_AAA_core"/>
</dbReference>
<evidence type="ECO:0000313" key="23">
    <source>
        <dbReference type="Proteomes" id="UP000275401"/>
    </source>
</evidence>
<dbReference type="PROSITE" id="PS51787">
    <property type="entry name" value="LON_N"/>
    <property type="match status" value="1"/>
</dbReference>
<dbReference type="SMART" id="SM00464">
    <property type="entry name" value="LON"/>
    <property type="match status" value="1"/>
</dbReference>
<dbReference type="InterPro" id="IPR004815">
    <property type="entry name" value="Lon_bac/euk-typ"/>
</dbReference>
<dbReference type="Pfam" id="PF00004">
    <property type="entry name" value="AAA"/>
    <property type="match status" value="1"/>
</dbReference>
<dbReference type="InterPro" id="IPR027417">
    <property type="entry name" value="P-loop_NTPase"/>
</dbReference>
<dbReference type="InterPro" id="IPR027065">
    <property type="entry name" value="Lon_Prtase"/>
</dbReference>
<dbReference type="InterPro" id="IPR027543">
    <property type="entry name" value="Lon_bac"/>
</dbReference>
<feature type="active site" evidence="14 16">
    <location>
        <position position="739"/>
    </location>
</feature>
<comment type="similarity">
    <text evidence="14 15 18 19">Belongs to the peptidase S16 family.</text>
</comment>
<dbReference type="SUPFAM" id="SSF88697">
    <property type="entry name" value="PUA domain-like"/>
    <property type="match status" value="1"/>
</dbReference>
<dbReference type="GO" id="GO:0016887">
    <property type="term" value="F:ATP hydrolysis activity"/>
    <property type="evidence" value="ECO:0007669"/>
    <property type="project" value="UniProtKB-UniRule"/>
</dbReference>
<comment type="subunit">
    <text evidence="14 15">Homohexamer. Organized in a ring with a central cavity.</text>
</comment>
<comment type="induction">
    <text evidence="14">By heat shock.</text>
</comment>
<dbReference type="NCBIfam" id="TIGR00763">
    <property type="entry name" value="lon"/>
    <property type="match status" value="1"/>
</dbReference>
<dbReference type="Pfam" id="PF22667">
    <property type="entry name" value="Lon_lid"/>
    <property type="match status" value="1"/>
</dbReference>
<accession>A0A3M8TY47</accession>
<dbReference type="PROSITE" id="PS51786">
    <property type="entry name" value="LON_PROTEOLYTIC"/>
    <property type="match status" value="1"/>
</dbReference>
<keyword evidence="7 14" id="KW-0067">ATP-binding</keyword>
<dbReference type="PIRSF" id="PIRSF001174">
    <property type="entry name" value="Lon_proteas"/>
    <property type="match status" value="1"/>
</dbReference>
<dbReference type="FunFam" id="3.40.50.300:FF:000021">
    <property type="entry name" value="Lon protease homolog"/>
    <property type="match status" value="1"/>
</dbReference>
<dbReference type="SUPFAM" id="SSF52540">
    <property type="entry name" value="P-loop containing nucleoside triphosphate hydrolases"/>
    <property type="match status" value="1"/>
</dbReference>
<dbReference type="PRINTS" id="PR00830">
    <property type="entry name" value="ENDOLAPTASE"/>
</dbReference>
<keyword evidence="4 14" id="KW-0547">Nucleotide-binding</keyword>
<dbReference type="Gene3D" id="1.20.5.5270">
    <property type="match status" value="1"/>
</dbReference>
<dbReference type="InterPro" id="IPR046336">
    <property type="entry name" value="Lon_prtase_N_sf"/>
</dbReference>
<dbReference type="SUPFAM" id="SSF54211">
    <property type="entry name" value="Ribosomal protein S5 domain 2-like"/>
    <property type="match status" value="1"/>
</dbReference>
<keyword evidence="5 14" id="KW-0378">Hydrolase</keyword>
<evidence type="ECO:0000256" key="1">
    <source>
        <dbReference type="ARBA" id="ARBA00004496"/>
    </source>
</evidence>
<dbReference type="Gene3D" id="3.40.50.300">
    <property type="entry name" value="P-loop containing nucleotide triphosphate hydrolases"/>
    <property type="match status" value="1"/>
</dbReference>
<dbReference type="InterPro" id="IPR015947">
    <property type="entry name" value="PUA-like_sf"/>
</dbReference>
<evidence type="ECO:0000256" key="2">
    <source>
        <dbReference type="ARBA" id="ARBA00022490"/>
    </source>
</evidence>
<dbReference type="GO" id="GO:0043565">
    <property type="term" value="F:sequence-specific DNA binding"/>
    <property type="evidence" value="ECO:0007669"/>
    <property type="project" value="UniProtKB-UniRule"/>
</dbReference>
<dbReference type="RefSeq" id="WP_123106638.1">
    <property type="nucleotide sequence ID" value="NZ_RIBZ01000733.1"/>
</dbReference>
<evidence type="ECO:0000256" key="15">
    <source>
        <dbReference type="PIRNR" id="PIRNR001174"/>
    </source>
</evidence>
<dbReference type="PANTHER" id="PTHR10046">
    <property type="entry name" value="ATP DEPENDENT LON PROTEASE FAMILY MEMBER"/>
    <property type="match status" value="1"/>
</dbReference>
<dbReference type="InterPro" id="IPR020568">
    <property type="entry name" value="Ribosomal_Su5_D2-typ_SF"/>
</dbReference>
<dbReference type="Gene3D" id="1.10.8.60">
    <property type="match status" value="1"/>
</dbReference>
<dbReference type="InterPro" id="IPR014721">
    <property type="entry name" value="Ribsml_uS5_D2-typ_fold_subgr"/>
</dbReference>
<evidence type="ECO:0000313" key="22">
    <source>
        <dbReference type="EMBL" id="RNF96080.1"/>
    </source>
</evidence>
<gene>
    <name evidence="14 22" type="primary">lon</name>
    <name evidence="22" type="ORF">EEJ42_37420</name>
</gene>
<evidence type="ECO:0000259" key="21">
    <source>
        <dbReference type="PROSITE" id="PS51787"/>
    </source>
</evidence>
<dbReference type="GO" id="GO:0005524">
    <property type="term" value="F:ATP binding"/>
    <property type="evidence" value="ECO:0007669"/>
    <property type="project" value="UniProtKB-UniRule"/>
</dbReference>
<dbReference type="InterPro" id="IPR008268">
    <property type="entry name" value="Peptidase_S16_AS"/>
</dbReference>
<dbReference type="PROSITE" id="PS01046">
    <property type="entry name" value="LON_SER"/>
    <property type="match status" value="1"/>
</dbReference>
<feature type="active site" evidence="14 16">
    <location>
        <position position="696"/>
    </location>
</feature>
<dbReference type="GO" id="GO:0004252">
    <property type="term" value="F:serine-type endopeptidase activity"/>
    <property type="evidence" value="ECO:0007669"/>
    <property type="project" value="UniProtKB-UniRule"/>
</dbReference>
<dbReference type="Proteomes" id="UP000275401">
    <property type="component" value="Unassembled WGS sequence"/>
</dbReference>
<feature type="domain" description="Lon proteolytic" evidence="20">
    <location>
        <begin position="606"/>
        <end position="790"/>
    </location>
</feature>
<evidence type="ECO:0000256" key="3">
    <source>
        <dbReference type="ARBA" id="ARBA00022670"/>
    </source>
</evidence>
<comment type="subcellular location">
    <subcellularLocation>
        <location evidence="1 14 15">Cytoplasm</location>
    </subcellularLocation>
</comment>
<sequence>MASLSTPLTLPVLPLDDEVVLPGMVVPLDLSDTDVRAAVEAAQAAARSDGGKPRVLLVPRIDGTYAGIGTLGTVEQVGRLSDGDPGALIRGVRRVRVGAGTTGPGAALWIEGTAVEEIVPDPLPGAVTELMKEYKALATSWLRKRGAWQVVDRVQQIDDVSQLADNSGYSPFLSVAQRVELLETADPVARLKLAVTWLSDHMAEQDVAESIAKDVQEGVDKQQREFLLRRQMEAVRKELAELNGDPEDESDDYRARVEAADLPEKVREAALKEVDKLERASDQSPEGSWIRTWLDTVLELPWNERTEDAYDIPGAQAVLDADHAGLADVKERITEYLAVRKRRADRGLGVVGGRRGGAVLALVGPPGVGKTSLGESVARAMGRKFVRVALGGVRDEAEIRGHRRTYVGALPGRVVRAIKEAGSMNPVVLLDEIDKVGSDFRGDPAAALLEVLDPAQNHTFRDHYLEVELDLSDVVFLATANVLEAIPEALLDRMELVRLDGYTEDEKVTIARDHLLPRQLERAGLEPGEVEVADEALRKLAGEYTREAGVRTLERSIARLLRKVAAQHELGERELPFTVGVESLRPLIGRPHHTPESAQDPAERRTSVPGVATGLAVTGAGGDVLYVEASLADAETGGAGLTLTGQLGDVMKESAQIALSFLRSHGAELELPVADLKERGIHLHVPAGAVPKDGPSAGITMTTALASLLSGRQVRPDVAMTGEVSLTGRVLPIGGVKQKLLAAHRAGVTTVIIPKRNEPDLDDVPAEVLEKLDVHPVSDVRQVLELALQPASASAPEVPVAA</sequence>
<evidence type="ECO:0000256" key="7">
    <source>
        <dbReference type="ARBA" id="ARBA00022840"/>
    </source>
</evidence>
<dbReference type="EC" id="3.4.21.53" evidence="11 14"/>
<dbReference type="Gene3D" id="2.30.130.40">
    <property type="entry name" value="LON domain-like"/>
    <property type="match status" value="1"/>
</dbReference>
<evidence type="ECO:0000256" key="5">
    <source>
        <dbReference type="ARBA" id="ARBA00022801"/>
    </source>
</evidence>
<comment type="catalytic activity">
    <reaction evidence="9 14 15 18">
        <text>Hydrolysis of proteins in presence of ATP.</text>
        <dbReference type="EC" id="3.4.21.53"/>
    </reaction>
</comment>
<dbReference type="InterPro" id="IPR008269">
    <property type="entry name" value="Lon_proteolytic"/>
</dbReference>
<evidence type="ECO:0000256" key="14">
    <source>
        <dbReference type="HAMAP-Rule" id="MF_01973"/>
    </source>
</evidence>
<dbReference type="Gene3D" id="1.20.58.1480">
    <property type="match status" value="1"/>
</dbReference>
<evidence type="ECO:0000256" key="17">
    <source>
        <dbReference type="PIRSR" id="PIRSR001174-2"/>
    </source>
</evidence>
<dbReference type="Pfam" id="PF02190">
    <property type="entry name" value="LON_substr_bdg"/>
    <property type="match status" value="1"/>
</dbReference>
<feature type="domain" description="Lon N-terminal" evidence="21">
    <location>
        <begin position="10"/>
        <end position="202"/>
    </location>
</feature>
<dbReference type="Gene3D" id="3.30.230.10">
    <property type="match status" value="1"/>
</dbReference>
<dbReference type="EMBL" id="RIBZ01000733">
    <property type="protein sequence ID" value="RNF96080.1"/>
    <property type="molecule type" value="Genomic_DNA"/>
</dbReference>
<comment type="function">
    <text evidence="10 14">ATP-dependent serine protease that mediates the selective degradation of mutant and abnormal proteins as well as certain short-lived regulatory proteins. Required for cellular homeostasis and for survival from DNA damage and developmental changes induced by stress. Degrades polypeptides processively to yield small peptide fragments that are 5 to 10 amino acids long. Binds to DNA in a double-stranded, site-specific manner.</text>
</comment>
<dbReference type="GO" id="GO:0034605">
    <property type="term" value="P:cellular response to heat"/>
    <property type="evidence" value="ECO:0007669"/>
    <property type="project" value="UniProtKB-UniRule"/>
</dbReference>
<dbReference type="InterPro" id="IPR003593">
    <property type="entry name" value="AAA+_ATPase"/>
</dbReference>
<keyword evidence="3 14" id="KW-0645">Protease</keyword>
<evidence type="ECO:0000256" key="6">
    <source>
        <dbReference type="ARBA" id="ARBA00022825"/>
    </source>
</evidence>
<evidence type="ECO:0000256" key="16">
    <source>
        <dbReference type="PIRSR" id="PIRSR001174-1"/>
    </source>
</evidence>
<keyword evidence="6 14" id="KW-0720">Serine protease</keyword>
<evidence type="ECO:0000256" key="18">
    <source>
        <dbReference type="PROSITE-ProRule" id="PRU01122"/>
    </source>
</evidence>
<dbReference type="Pfam" id="PF05362">
    <property type="entry name" value="Lon_C"/>
    <property type="match status" value="1"/>
</dbReference>
<dbReference type="InterPro" id="IPR054594">
    <property type="entry name" value="Lon_lid"/>
</dbReference>
<evidence type="ECO:0000256" key="11">
    <source>
        <dbReference type="ARBA" id="ARBA00066743"/>
    </source>
</evidence>
<dbReference type="InterPro" id="IPR003111">
    <property type="entry name" value="Lon_prtase_N"/>
</dbReference>
<dbReference type="GO" id="GO:0006515">
    <property type="term" value="P:protein quality control for misfolded or incompletely synthesized proteins"/>
    <property type="evidence" value="ECO:0007669"/>
    <property type="project" value="UniProtKB-UniRule"/>
</dbReference>
<evidence type="ECO:0000256" key="8">
    <source>
        <dbReference type="ARBA" id="ARBA00023016"/>
    </source>
</evidence>
<dbReference type="SMART" id="SM00382">
    <property type="entry name" value="AAA"/>
    <property type="match status" value="1"/>
</dbReference>
<evidence type="ECO:0000256" key="13">
    <source>
        <dbReference type="ARBA" id="ARBA00082722"/>
    </source>
</evidence>
<dbReference type="GO" id="GO:0004176">
    <property type="term" value="F:ATP-dependent peptidase activity"/>
    <property type="evidence" value="ECO:0007669"/>
    <property type="project" value="UniProtKB-UniRule"/>
</dbReference>
<dbReference type="GO" id="GO:0005737">
    <property type="term" value="C:cytoplasm"/>
    <property type="evidence" value="ECO:0007669"/>
    <property type="project" value="UniProtKB-SubCell"/>
</dbReference>
<evidence type="ECO:0000256" key="19">
    <source>
        <dbReference type="RuleBase" id="RU000591"/>
    </source>
</evidence>
<name>A0A3M8TY47_9ACTN</name>
<evidence type="ECO:0000256" key="9">
    <source>
        <dbReference type="ARBA" id="ARBA00050665"/>
    </source>
</evidence>
<keyword evidence="23" id="KW-1185">Reference proteome</keyword>
<dbReference type="HAMAP" id="MF_01973">
    <property type="entry name" value="lon_bact"/>
    <property type="match status" value="1"/>
</dbReference>
<keyword evidence="2 14" id="KW-0963">Cytoplasm</keyword>
<dbReference type="CDD" id="cd19500">
    <property type="entry name" value="RecA-like_Lon"/>
    <property type="match status" value="1"/>
</dbReference>
<reference evidence="22 23" key="1">
    <citation type="submission" date="2018-11" db="EMBL/GenBank/DDBJ databases">
        <title>The Potential of Streptomyces as Biocontrol Agents against the Tomato grey mould, Botrytis cinerea (Gray mold) Frontiers in Microbiology.</title>
        <authorList>
            <person name="Li D."/>
        </authorList>
    </citation>
    <scope>NUCLEOTIDE SEQUENCE [LARGE SCALE GENOMIC DNA]</scope>
    <source>
        <strain evidence="22 23">NEAU-LD23</strain>
    </source>
</reference>
<evidence type="ECO:0000256" key="12">
    <source>
        <dbReference type="ARBA" id="ARBA00071934"/>
    </source>
</evidence>
<evidence type="ECO:0000256" key="10">
    <source>
        <dbReference type="ARBA" id="ARBA00053875"/>
    </source>
</evidence>
<organism evidence="22 23">
    <name type="scientific">Streptomyces botrytidirepellens</name>
    <dbReference type="NCBI Taxonomy" id="2486417"/>
    <lineage>
        <taxon>Bacteria</taxon>
        <taxon>Bacillati</taxon>
        <taxon>Actinomycetota</taxon>
        <taxon>Actinomycetes</taxon>
        <taxon>Kitasatosporales</taxon>
        <taxon>Streptomycetaceae</taxon>
        <taxon>Streptomyces</taxon>
    </lineage>
</organism>
<keyword evidence="8 14" id="KW-0346">Stress response</keyword>
<evidence type="ECO:0000256" key="4">
    <source>
        <dbReference type="ARBA" id="ARBA00022741"/>
    </source>
</evidence>
<protein>
    <recommendedName>
        <fullName evidence="12 14">Lon protease</fullName>
        <ecNumber evidence="11 14">3.4.21.53</ecNumber>
    </recommendedName>
    <alternativeName>
        <fullName evidence="13 14">ATP-dependent protease La</fullName>
    </alternativeName>
</protein>
<dbReference type="AlphaFoldDB" id="A0A3M8TY47"/>
<comment type="caution">
    <text evidence="22">The sequence shown here is derived from an EMBL/GenBank/DDBJ whole genome shotgun (WGS) entry which is preliminary data.</text>
</comment>
<evidence type="ECO:0000259" key="20">
    <source>
        <dbReference type="PROSITE" id="PS51786"/>
    </source>
</evidence>